<keyword evidence="10" id="KW-0472">Membrane</keyword>
<gene>
    <name evidence="11" type="ORF">ZOSMA_283G00130</name>
</gene>
<dbReference type="PANTHER" id="PTHR47955">
    <property type="entry name" value="CYTOCHROME P450 FAMILY 71 PROTEIN"/>
    <property type="match status" value="1"/>
</dbReference>
<dbReference type="Proteomes" id="UP000036987">
    <property type="component" value="Unassembled WGS sequence"/>
</dbReference>
<keyword evidence="10" id="KW-1133">Transmembrane helix</keyword>
<sequence length="490" mass="54785">MNCSIQFPSWPSALSFFLPLLPLLILFILGKMKNSKTLPPGPTKLPIIGNIHNLLLSGDDHIPRVFRDLANKYGPFLHMKIGHISQIIVSSSELAEQFLKTHDVNFATRPDNFAANIISYNRKDVAFAPYGEYWRQMRKVCVQTLLSFKRVKSFDGTRADENHNLANNTLKEFPVEACKLRLGVLDLSNNSLSGLPPELGKMTTLRRLLLNGNTLRTLRSTLVSGPTSNLLRYLRSRLSSDDEVSKCGSSAYKVNQIAEATRLSLSSKELSLSGLKLESVPSTAWESYEIVKIDLSMNLIEILPEELSFCSKLEHLILSKNKIKQWPGALFTSLHNLSCLKLDNNMLKKIPSNGFQGLSQLKILDLSGNASSYPEPPGFSGLTQLQELHLRRMQLIAIPLDVLGLRQLHILDLSQNSIATIPIDMKNFISLTELDVSDNNITSLPAELGLLESSLQVFKLDGNPLRSIRRAILDRGTKDILKYLKDRITT</sequence>
<evidence type="ECO:0000256" key="4">
    <source>
        <dbReference type="ARBA" id="ARBA00022617"/>
    </source>
</evidence>
<dbReference type="OrthoDB" id="660555at2759"/>
<accession>A0A0K9PF82</accession>
<evidence type="ECO:0000256" key="6">
    <source>
        <dbReference type="ARBA" id="ARBA00022737"/>
    </source>
</evidence>
<dbReference type="InterPro" id="IPR036396">
    <property type="entry name" value="Cyt_P450_sf"/>
</dbReference>
<dbReference type="Pfam" id="PF00560">
    <property type="entry name" value="LRR_1"/>
    <property type="match status" value="2"/>
</dbReference>
<dbReference type="PROSITE" id="PS51450">
    <property type="entry name" value="LRR"/>
    <property type="match status" value="3"/>
</dbReference>
<name>A0A0K9PF82_ZOSMR</name>
<dbReference type="SUPFAM" id="SSF48264">
    <property type="entry name" value="Cytochrome P450"/>
    <property type="match status" value="1"/>
</dbReference>
<keyword evidence="8" id="KW-0408">Iron</keyword>
<dbReference type="SUPFAM" id="SSF52058">
    <property type="entry name" value="L domain-like"/>
    <property type="match status" value="1"/>
</dbReference>
<dbReference type="Gene3D" id="1.10.630.10">
    <property type="entry name" value="Cytochrome P450"/>
    <property type="match status" value="1"/>
</dbReference>
<keyword evidence="3" id="KW-0433">Leucine-rich repeat</keyword>
<dbReference type="GO" id="GO:0016705">
    <property type="term" value="F:oxidoreductase activity, acting on paired donors, with incorporation or reduction of molecular oxygen"/>
    <property type="evidence" value="ECO:0007669"/>
    <property type="project" value="InterPro"/>
</dbReference>
<dbReference type="GO" id="GO:0020037">
    <property type="term" value="F:heme binding"/>
    <property type="evidence" value="ECO:0007669"/>
    <property type="project" value="InterPro"/>
</dbReference>
<keyword evidence="4" id="KW-0349">Heme</keyword>
<dbReference type="STRING" id="29655.A0A0K9PF82"/>
<dbReference type="InterPro" id="IPR001128">
    <property type="entry name" value="Cyt_P450"/>
</dbReference>
<evidence type="ECO:0000256" key="1">
    <source>
        <dbReference type="ARBA" id="ARBA00001971"/>
    </source>
</evidence>
<dbReference type="Pfam" id="PF00067">
    <property type="entry name" value="p450"/>
    <property type="match status" value="1"/>
</dbReference>
<comment type="cofactor">
    <cofactor evidence="1">
        <name>heme</name>
        <dbReference type="ChEBI" id="CHEBI:30413"/>
    </cofactor>
</comment>
<keyword evidence="6" id="KW-0677">Repeat</keyword>
<evidence type="ECO:0000256" key="2">
    <source>
        <dbReference type="ARBA" id="ARBA00010617"/>
    </source>
</evidence>
<keyword evidence="7" id="KW-0560">Oxidoreductase</keyword>
<dbReference type="PANTHER" id="PTHR47955:SF19">
    <property type="entry name" value="CYTOCHROME P450 71A9-LIKE ISOFORM X1"/>
    <property type="match status" value="1"/>
</dbReference>
<dbReference type="Pfam" id="PF13855">
    <property type="entry name" value="LRR_8"/>
    <property type="match status" value="1"/>
</dbReference>
<evidence type="ECO:0000313" key="11">
    <source>
        <dbReference type="EMBL" id="KMZ66890.1"/>
    </source>
</evidence>
<comment type="caution">
    <text evidence="11">The sequence shown here is derived from an EMBL/GenBank/DDBJ whole genome shotgun (WGS) entry which is preliminary data.</text>
</comment>
<keyword evidence="9" id="KW-0503">Monooxygenase</keyword>
<proteinExistence type="inferred from homology"/>
<dbReference type="InterPro" id="IPR003591">
    <property type="entry name" value="Leu-rich_rpt_typical-subtyp"/>
</dbReference>
<dbReference type="SMART" id="SM00369">
    <property type="entry name" value="LRR_TYP"/>
    <property type="match status" value="8"/>
</dbReference>
<keyword evidence="5" id="KW-0479">Metal-binding</keyword>
<keyword evidence="10" id="KW-0812">Transmembrane</keyword>
<evidence type="ECO:0000256" key="7">
    <source>
        <dbReference type="ARBA" id="ARBA00023002"/>
    </source>
</evidence>
<dbReference type="InterPro" id="IPR001611">
    <property type="entry name" value="Leu-rich_rpt"/>
</dbReference>
<dbReference type="GO" id="GO:0005506">
    <property type="term" value="F:iron ion binding"/>
    <property type="evidence" value="ECO:0007669"/>
    <property type="project" value="InterPro"/>
</dbReference>
<evidence type="ECO:0000256" key="8">
    <source>
        <dbReference type="ARBA" id="ARBA00023004"/>
    </source>
</evidence>
<feature type="transmembrane region" description="Helical" evidence="10">
    <location>
        <begin position="12"/>
        <end position="30"/>
    </location>
</feature>
<evidence type="ECO:0000256" key="3">
    <source>
        <dbReference type="ARBA" id="ARBA00022614"/>
    </source>
</evidence>
<dbReference type="FunFam" id="3.80.10.10:FF:000116">
    <property type="entry name" value="Leucine-rich repeat-containing protein 40"/>
    <property type="match status" value="1"/>
</dbReference>
<dbReference type="InterPro" id="IPR032675">
    <property type="entry name" value="LRR_dom_sf"/>
</dbReference>
<evidence type="ECO:0008006" key="13">
    <source>
        <dbReference type="Google" id="ProtNLM"/>
    </source>
</evidence>
<organism evidence="11 12">
    <name type="scientific">Zostera marina</name>
    <name type="common">Eelgrass</name>
    <dbReference type="NCBI Taxonomy" id="29655"/>
    <lineage>
        <taxon>Eukaryota</taxon>
        <taxon>Viridiplantae</taxon>
        <taxon>Streptophyta</taxon>
        <taxon>Embryophyta</taxon>
        <taxon>Tracheophyta</taxon>
        <taxon>Spermatophyta</taxon>
        <taxon>Magnoliopsida</taxon>
        <taxon>Liliopsida</taxon>
        <taxon>Zosteraceae</taxon>
        <taxon>Zostera</taxon>
    </lineage>
</organism>
<evidence type="ECO:0000256" key="9">
    <source>
        <dbReference type="ARBA" id="ARBA00023033"/>
    </source>
</evidence>
<dbReference type="AlphaFoldDB" id="A0A0K9PF82"/>
<keyword evidence="12" id="KW-1185">Reference proteome</keyword>
<dbReference type="PRINTS" id="PR00019">
    <property type="entry name" value="LEURICHRPT"/>
</dbReference>
<evidence type="ECO:0000256" key="10">
    <source>
        <dbReference type="SAM" id="Phobius"/>
    </source>
</evidence>
<evidence type="ECO:0000256" key="5">
    <source>
        <dbReference type="ARBA" id="ARBA00022723"/>
    </source>
</evidence>
<protein>
    <recommendedName>
        <fullName evidence="13">Cytochrome P450</fullName>
    </recommendedName>
</protein>
<dbReference type="OMA" id="CKVINIP"/>
<dbReference type="Gene3D" id="3.80.10.10">
    <property type="entry name" value="Ribonuclease Inhibitor"/>
    <property type="match status" value="2"/>
</dbReference>
<reference evidence="12" key="1">
    <citation type="journal article" date="2016" name="Nature">
        <title>The genome of the seagrass Zostera marina reveals angiosperm adaptation to the sea.</title>
        <authorList>
            <person name="Olsen J.L."/>
            <person name="Rouze P."/>
            <person name="Verhelst B."/>
            <person name="Lin Y.-C."/>
            <person name="Bayer T."/>
            <person name="Collen J."/>
            <person name="Dattolo E."/>
            <person name="De Paoli E."/>
            <person name="Dittami S."/>
            <person name="Maumus F."/>
            <person name="Michel G."/>
            <person name="Kersting A."/>
            <person name="Lauritano C."/>
            <person name="Lohaus R."/>
            <person name="Toepel M."/>
            <person name="Tonon T."/>
            <person name="Vanneste K."/>
            <person name="Amirebrahimi M."/>
            <person name="Brakel J."/>
            <person name="Bostroem C."/>
            <person name="Chovatia M."/>
            <person name="Grimwood J."/>
            <person name="Jenkins J.W."/>
            <person name="Jueterbock A."/>
            <person name="Mraz A."/>
            <person name="Stam W.T."/>
            <person name="Tice H."/>
            <person name="Bornberg-Bauer E."/>
            <person name="Green P.J."/>
            <person name="Pearson G.A."/>
            <person name="Procaccini G."/>
            <person name="Duarte C.M."/>
            <person name="Schmutz J."/>
            <person name="Reusch T.B.H."/>
            <person name="Van de Peer Y."/>
        </authorList>
    </citation>
    <scope>NUCLEOTIDE SEQUENCE [LARGE SCALE GENOMIC DNA]</scope>
    <source>
        <strain evidence="12">cv. Finnish</strain>
    </source>
</reference>
<dbReference type="EMBL" id="LFYR01000940">
    <property type="protein sequence ID" value="KMZ66890.1"/>
    <property type="molecule type" value="Genomic_DNA"/>
</dbReference>
<comment type="similarity">
    <text evidence="2">Belongs to the cytochrome P450 family.</text>
</comment>
<dbReference type="GO" id="GO:0004497">
    <property type="term" value="F:monooxygenase activity"/>
    <property type="evidence" value="ECO:0007669"/>
    <property type="project" value="UniProtKB-KW"/>
</dbReference>
<evidence type="ECO:0000313" key="12">
    <source>
        <dbReference type="Proteomes" id="UP000036987"/>
    </source>
</evidence>